<evidence type="ECO:0000256" key="3">
    <source>
        <dbReference type="ARBA" id="ARBA00046336"/>
    </source>
</evidence>
<evidence type="ECO:0000256" key="2">
    <source>
        <dbReference type="ARBA" id="ARBA00023277"/>
    </source>
</evidence>
<dbReference type="EMBL" id="QGGO01000023">
    <property type="protein sequence ID" value="PWK21628.1"/>
    <property type="molecule type" value="Genomic_DNA"/>
</dbReference>
<comment type="similarity">
    <text evidence="3">Belongs to the C-glycoside deglycosidase beta subunit family.</text>
</comment>
<evidence type="ECO:0000256" key="4">
    <source>
        <dbReference type="ARBA" id="ARBA00047208"/>
    </source>
</evidence>
<keyword evidence="7" id="KW-1185">Reference proteome</keyword>
<dbReference type="RefSeq" id="WP_109744336.1">
    <property type="nucleotide sequence ID" value="NZ_QGGO01000023.1"/>
</dbReference>
<evidence type="ECO:0000259" key="5">
    <source>
        <dbReference type="Pfam" id="PF19906"/>
    </source>
</evidence>
<name>A0A316DVZ9_9BACT</name>
<dbReference type="OrthoDB" id="1494151at2"/>
<sequence length="131" mass="15179">MGPLDKYILKEDALEATENGFQLKFQSHWYRALPLSCMDFSLKLNGQEIEKSQFKIKANGNEYSYDELPELDKEWLFILDRGILEIPQPLEKGKAYDIEFKYDLHIPYILVGPQAMPLLASSVVHKNLICK</sequence>
<gene>
    <name evidence="6" type="ORF">LV89_03654</name>
</gene>
<dbReference type="Proteomes" id="UP000245489">
    <property type="component" value="Unassembled WGS sequence"/>
</dbReference>
<dbReference type="InterPro" id="IPR045959">
    <property type="entry name" value="CGDB"/>
</dbReference>
<keyword evidence="2" id="KW-0119">Carbohydrate metabolism</keyword>
<dbReference type="Pfam" id="PF19906">
    <property type="entry name" value="CGDB"/>
    <property type="match status" value="1"/>
</dbReference>
<accession>A0A316DVZ9</accession>
<evidence type="ECO:0000313" key="6">
    <source>
        <dbReference type="EMBL" id="PWK21628.1"/>
    </source>
</evidence>
<proteinExistence type="inferred from homology"/>
<organism evidence="6 7">
    <name type="scientific">Arcicella aurantiaca</name>
    <dbReference type="NCBI Taxonomy" id="591202"/>
    <lineage>
        <taxon>Bacteria</taxon>
        <taxon>Pseudomonadati</taxon>
        <taxon>Bacteroidota</taxon>
        <taxon>Cytophagia</taxon>
        <taxon>Cytophagales</taxon>
        <taxon>Flectobacillaceae</taxon>
        <taxon>Arcicella</taxon>
    </lineage>
</organism>
<protein>
    <recommendedName>
        <fullName evidence="4">C-deglycosylation enzyme beta subunit</fullName>
    </recommendedName>
</protein>
<dbReference type="GO" id="GO:0016829">
    <property type="term" value="F:lyase activity"/>
    <property type="evidence" value="ECO:0007669"/>
    <property type="project" value="UniProtKB-KW"/>
</dbReference>
<comment type="caution">
    <text evidence="6">The sequence shown here is derived from an EMBL/GenBank/DDBJ whole genome shotgun (WGS) entry which is preliminary data.</text>
</comment>
<evidence type="ECO:0000256" key="1">
    <source>
        <dbReference type="ARBA" id="ARBA00023239"/>
    </source>
</evidence>
<reference evidence="6 7" key="1">
    <citation type="submission" date="2018-05" db="EMBL/GenBank/DDBJ databases">
        <title>Genomic Encyclopedia of Archaeal and Bacterial Type Strains, Phase II (KMG-II): from individual species to whole genera.</title>
        <authorList>
            <person name="Goeker M."/>
        </authorList>
    </citation>
    <scope>NUCLEOTIDE SEQUENCE [LARGE SCALE GENOMIC DNA]</scope>
    <source>
        <strain evidence="6 7">DSM 22214</strain>
    </source>
</reference>
<evidence type="ECO:0000313" key="7">
    <source>
        <dbReference type="Proteomes" id="UP000245489"/>
    </source>
</evidence>
<dbReference type="AlphaFoldDB" id="A0A316DVZ9"/>
<feature type="domain" description="C-glycoside deglycosidase beta subunit" evidence="5">
    <location>
        <begin position="5"/>
        <end position="108"/>
    </location>
</feature>
<keyword evidence="1" id="KW-0456">Lyase</keyword>